<reference evidence="6" key="1">
    <citation type="journal article" date="2019" name="Int. J. Syst. Evol. Microbiol.">
        <title>The Global Catalogue of Microorganisms (GCM) 10K type strain sequencing project: providing services to taxonomists for standard genome sequencing and annotation.</title>
        <authorList>
            <consortium name="The Broad Institute Genomics Platform"/>
            <consortium name="The Broad Institute Genome Sequencing Center for Infectious Disease"/>
            <person name="Wu L."/>
            <person name="Ma J."/>
        </authorList>
    </citation>
    <scope>NUCLEOTIDE SEQUENCE [LARGE SCALE GENOMIC DNA]</scope>
    <source>
        <strain evidence="6">JCM 18715</strain>
    </source>
</reference>
<protein>
    <submittedName>
        <fullName evidence="5">Response regulator</fullName>
    </submittedName>
</protein>
<dbReference type="Proteomes" id="UP001500547">
    <property type="component" value="Unassembled WGS sequence"/>
</dbReference>
<feature type="domain" description="ANTAR" evidence="4">
    <location>
        <begin position="125"/>
        <end position="186"/>
    </location>
</feature>
<dbReference type="PANTHER" id="PTHR44591">
    <property type="entry name" value="STRESS RESPONSE REGULATOR PROTEIN 1"/>
    <property type="match status" value="1"/>
</dbReference>
<dbReference type="SUPFAM" id="SSF52172">
    <property type="entry name" value="CheY-like"/>
    <property type="match status" value="1"/>
</dbReference>
<dbReference type="Gene3D" id="3.40.50.2300">
    <property type="match status" value="1"/>
</dbReference>
<keyword evidence="1 2" id="KW-0597">Phosphoprotein</keyword>
<evidence type="ECO:0000313" key="5">
    <source>
        <dbReference type="EMBL" id="GAA5169451.1"/>
    </source>
</evidence>
<evidence type="ECO:0000259" key="3">
    <source>
        <dbReference type="PROSITE" id="PS50110"/>
    </source>
</evidence>
<dbReference type="PROSITE" id="PS50921">
    <property type="entry name" value="ANTAR"/>
    <property type="match status" value="1"/>
</dbReference>
<dbReference type="RefSeq" id="WP_345534004.1">
    <property type="nucleotide sequence ID" value="NZ_BAABLD010000015.1"/>
</dbReference>
<dbReference type="InterPro" id="IPR005561">
    <property type="entry name" value="ANTAR"/>
</dbReference>
<dbReference type="Pfam" id="PF03861">
    <property type="entry name" value="ANTAR"/>
    <property type="match status" value="1"/>
</dbReference>
<dbReference type="SMART" id="SM00448">
    <property type="entry name" value="REC"/>
    <property type="match status" value="1"/>
</dbReference>
<evidence type="ECO:0000256" key="1">
    <source>
        <dbReference type="ARBA" id="ARBA00022553"/>
    </source>
</evidence>
<dbReference type="InterPro" id="IPR001789">
    <property type="entry name" value="Sig_transdc_resp-reg_receiver"/>
</dbReference>
<dbReference type="EMBL" id="BAABLD010000015">
    <property type="protein sequence ID" value="GAA5169451.1"/>
    <property type="molecule type" value="Genomic_DNA"/>
</dbReference>
<feature type="domain" description="Response regulatory" evidence="3">
    <location>
        <begin position="4"/>
        <end position="119"/>
    </location>
</feature>
<accession>A0ABP9QYP7</accession>
<sequence>MSGCIAIAEDDPIQQDVLSTTLESAGYTTLTFSNAESLIARLDSATQQPDLALLDIGLPGMSGLAAADWIQNNTAVPCIVITGDDQAASVEQAISAGAFAYIVKPLDADHLMPQIRTVMARHAEQRQLQSRRTQLELALQTDRGVSVAIGILMHALQIDEAAAFERLRAKARASRTPIATLAQAIVERRTP</sequence>
<feature type="modified residue" description="4-aspartylphosphate" evidence="2">
    <location>
        <position position="55"/>
    </location>
</feature>
<dbReference type="PIRSF" id="PIRSF036382">
    <property type="entry name" value="RR_antiterm"/>
    <property type="match status" value="1"/>
</dbReference>
<gene>
    <name evidence="5" type="ORF">GCM10025770_30910</name>
</gene>
<dbReference type="InterPro" id="IPR036388">
    <property type="entry name" value="WH-like_DNA-bd_sf"/>
</dbReference>
<evidence type="ECO:0000256" key="2">
    <source>
        <dbReference type="PROSITE-ProRule" id="PRU00169"/>
    </source>
</evidence>
<dbReference type="Gene3D" id="1.10.10.10">
    <property type="entry name" value="Winged helix-like DNA-binding domain superfamily/Winged helix DNA-binding domain"/>
    <property type="match status" value="1"/>
</dbReference>
<dbReference type="InterPro" id="IPR011006">
    <property type="entry name" value="CheY-like_superfamily"/>
</dbReference>
<proteinExistence type="predicted"/>
<dbReference type="PROSITE" id="PS50110">
    <property type="entry name" value="RESPONSE_REGULATORY"/>
    <property type="match status" value="1"/>
</dbReference>
<organism evidence="5 6">
    <name type="scientific">Viridibacterium curvum</name>
    <dbReference type="NCBI Taxonomy" id="1101404"/>
    <lineage>
        <taxon>Bacteria</taxon>
        <taxon>Pseudomonadati</taxon>
        <taxon>Pseudomonadota</taxon>
        <taxon>Betaproteobacteria</taxon>
        <taxon>Rhodocyclales</taxon>
        <taxon>Rhodocyclaceae</taxon>
        <taxon>Viridibacterium</taxon>
    </lineage>
</organism>
<name>A0ABP9QYP7_9RHOO</name>
<dbReference type="InterPro" id="IPR008327">
    <property type="entry name" value="Sig_transdc_resp-reg_antiterm"/>
</dbReference>
<evidence type="ECO:0000259" key="4">
    <source>
        <dbReference type="PROSITE" id="PS50921"/>
    </source>
</evidence>
<dbReference type="Pfam" id="PF00072">
    <property type="entry name" value="Response_reg"/>
    <property type="match status" value="1"/>
</dbReference>
<dbReference type="SMART" id="SM01012">
    <property type="entry name" value="ANTAR"/>
    <property type="match status" value="1"/>
</dbReference>
<dbReference type="InterPro" id="IPR050595">
    <property type="entry name" value="Bact_response_regulator"/>
</dbReference>
<evidence type="ECO:0000313" key="6">
    <source>
        <dbReference type="Proteomes" id="UP001500547"/>
    </source>
</evidence>
<dbReference type="PANTHER" id="PTHR44591:SF3">
    <property type="entry name" value="RESPONSE REGULATORY DOMAIN-CONTAINING PROTEIN"/>
    <property type="match status" value="1"/>
</dbReference>
<keyword evidence="6" id="KW-1185">Reference proteome</keyword>
<comment type="caution">
    <text evidence="5">The sequence shown here is derived from an EMBL/GenBank/DDBJ whole genome shotgun (WGS) entry which is preliminary data.</text>
</comment>